<feature type="transmembrane region" description="Helical" evidence="4">
    <location>
        <begin position="183"/>
        <end position="202"/>
    </location>
</feature>
<comment type="subcellular location">
    <subcellularLocation>
        <location evidence="1">Membrane</location>
        <topology evidence="1">Multi-pass membrane protein</topology>
    </subcellularLocation>
</comment>
<feature type="region of interest" description="Disordered" evidence="3">
    <location>
        <begin position="1"/>
        <end position="28"/>
    </location>
</feature>
<dbReference type="AlphaFoldDB" id="A0A2K0T3H3"/>
<dbReference type="Gene3D" id="1.20.1250.20">
    <property type="entry name" value="MFS general substrate transporter like domains"/>
    <property type="match status" value="2"/>
</dbReference>
<dbReference type="SUPFAM" id="SSF103473">
    <property type="entry name" value="MFS general substrate transporter"/>
    <property type="match status" value="1"/>
</dbReference>
<dbReference type="EMBL" id="MTYH01000073">
    <property type="protein sequence ID" value="PNP40070.1"/>
    <property type="molecule type" value="Genomic_DNA"/>
</dbReference>
<keyword evidence="4" id="KW-0812">Transmembrane</keyword>
<feature type="transmembrane region" description="Helical" evidence="4">
    <location>
        <begin position="34"/>
        <end position="53"/>
    </location>
</feature>
<evidence type="ECO:0000256" key="4">
    <source>
        <dbReference type="SAM" id="Phobius"/>
    </source>
</evidence>
<dbReference type="InterPro" id="IPR036259">
    <property type="entry name" value="MFS_trans_sf"/>
</dbReference>
<comment type="caution">
    <text evidence="6">The sequence shown here is derived from an EMBL/GenBank/DDBJ whole genome shotgun (WGS) entry which is preliminary data.</text>
</comment>
<accession>A0A2K0T3H3</accession>
<dbReference type="OrthoDB" id="6509908at2759"/>
<feature type="transmembrane region" description="Helical" evidence="4">
    <location>
        <begin position="255"/>
        <end position="274"/>
    </location>
</feature>
<evidence type="ECO:0000313" key="7">
    <source>
        <dbReference type="Proteomes" id="UP000236546"/>
    </source>
</evidence>
<dbReference type="PANTHER" id="PTHR11360">
    <property type="entry name" value="MONOCARBOXYLATE TRANSPORTER"/>
    <property type="match status" value="1"/>
</dbReference>
<dbReference type="GO" id="GO:0016020">
    <property type="term" value="C:membrane"/>
    <property type="evidence" value="ECO:0007669"/>
    <property type="project" value="UniProtKB-SubCell"/>
</dbReference>
<comment type="similarity">
    <text evidence="2">Belongs to the major facilitator superfamily. Monocarboxylate porter (TC 2.A.1.13) family.</text>
</comment>
<sequence>MGELQELNVEEDQQSTQSTRPPPKAPDAPPNGGLVAWLQVLGGFFIFFNSWFVTQWLAHMFTDDLTRKDRGIVNTYGAFQSFYETELLQNETGSTISWIGTFQAFLLIALSIFSGPIFDRGYLRELFWVGSFLVVFGLMMSSLATKYYQLFLSQGLCVGIGGGCLFLPCVAVVSTYFTTKRALAIGIIASGGSVGSTIYPIVFRRLQPAIGFPWAIRVIAFIALGCLLGSISIMKSRLSPSRHARKLVDLAAFKNVPYTVFTAGLFFVFVGLYVPIFDVVVDAQIGSHVKEDMSFYILSILNAASAFGRVIPGQLADLFGSMEVIIACTVTSAIFAYGWIGIHSLGGSIAFAIVYGFVSGAVVSVQASVVASLVPDVRYIGTWMGMSLFVAGLGILIGSPIAGVLVTSGTRAFVDPFIFSGTFTITGAILFCIAWVYKKRIAKAG</sequence>
<feature type="domain" description="Major facilitator superfamily (MFS) profile" evidence="5">
    <location>
        <begin position="35"/>
        <end position="439"/>
    </location>
</feature>
<evidence type="ECO:0000256" key="1">
    <source>
        <dbReference type="ARBA" id="ARBA00004141"/>
    </source>
</evidence>
<dbReference type="PROSITE" id="PS50850">
    <property type="entry name" value="MFS"/>
    <property type="match status" value="1"/>
</dbReference>
<proteinExistence type="inferred from homology"/>
<evidence type="ECO:0000313" key="6">
    <source>
        <dbReference type="EMBL" id="PNP40070.1"/>
    </source>
</evidence>
<evidence type="ECO:0000256" key="2">
    <source>
        <dbReference type="ARBA" id="ARBA00006727"/>
    </source>
</evidence>
<keyword evidence="4" id="KW-1133">Transmembrane helix</keyword>
<gene>
    <name evidence="6" type="ORF">TGAMA5MH_07992</name>
</gene>
<feature type="transmembrane region" description="Helical" evidence="4">
    <location>
        <begin position="324"/>
        <end position="342"/>
    </location>
</feature>
<name>A0A2K0T3H3_9HYPO</name>
<dbReference type="InterPro" id="IPR020846">
    <property type="entry name" value="MFS_dom"/>
</dbReference>
<protein>
    <recommendedName>
        <fullName evidence="5">Major facilitator superfamily (MFS) profile domain-containing protein</fullName>
    </recommendedName>
</protein>
<keyword evidence="4" id="KW-0472">Membrane</keyword>
<feature type="transmembrane region" description="Helical" evidence="4">
    <location>
        <begin position="126"/>
        <end position="145"/>
    </location>
</feature>
<dbReference type="GO" id="GO:0022857">
    <property type="term" value="F:transmembrane transporter activity"/>
    <property type="evidence" value="ECO:0007669"/>
    <property type="project" value="InterPro"/>
</dbReference>
<feature type="transmembrane region" description="Helical" evidence="4">
    <location>
        <begin position="417"/>
        <end position="437"/>
    </location>
</feature>
<dbReference type="Pfam" id="PF07690">
    <property type="entry name" value="MFS_1"/>
    <property type="match status" value="1"/>
</dbReference>
<reference evidence="6 7" key="1">
    <citation type="submission" date="2017-02" db="EMBL/GenBank/DDBJ databases">
        <title>Genomes of Trichoderma spp. with biocontrol activity.</title>
        <authorList>
            <person name="Gardiner D."/>
            <person name="Kazan K."/>
            <person name="Vos C."/>
            <person name="Harvey P."/>
        </authorList>
    </citation>
    <scope>NUCLEOTIDE SEQUENCE [LARGE SCALE GENOMIC DNA]</scope>
    <source>
        <strain evidence="6 7">A5MH</strain>
    </source>
</reference>
<evidence type="ECO:0000256" key="3">
    <source>
        <dbReference type="SAM" id="MobiDB-lite"/>
    </source>
</evidence>
<feature type="transmembrane region" description="Helical" evidence="4">
    <location>
        <begin position="214"/>
        <end position="234"/>
    </location>
</feature>
<feature type="transmembrane region" description="Helical" evidence="4">
    <location>
        <begin position="386"/>
        <end position="405"/>
    </location>
</feature>
<dbReference type="Proteomes" id="UP000236546">
    <property type="component" value="Unassembled WGS sequence"/>
</dbReference>
<feature type="transmembrane region" description="Helical" evidence="4">
    <location>
        <begin position="151"/>
        <end position="176"/>
    </location>
</feature>
<feature type="transmembrane region" description="Helical" evidence="4">
    <location>
        <begin position="96"/>
        <end position="114"/>
    </location>
</feature>
<feature type="transmembrane region" description="Helical" evidence="4">
    <location>
        <begin position="348"/>
        <end position="374"/>
    </location>
</feature>
<dbReference type="PANTHER" id="PTHR11360:SF234">
    <property type="entry name" value="MFS-TYPE TRANSPORTER DBAD-RELATED"/>
    <property type="match status" value="1"/>
</dbReference>
<feature type="transmembrane region" description="Helical" evidence="4">
    <location>
        <begin position="294"/>
        <end position="312"/>
    </location>
</feature>
<evidence type="ECO:0000259" key="5">
    <source>
        <dbReference type="PROSITE" id="PS50850"/>
    </source>
</evidence>
<dbReference type="InterPro" id="IPR011701">
    <property type="entry name" value="MFS"/>
</dbReference>
<dbReference type="InterPro" id="IPR050327">
    <property type="entry name" value="Proton-linked_MCT"/>
</dbReference>
<organism evidence="6 7">
    <name type="scientific">Trichoderma gamsii</name>
    <dbReference type="NCBI Taxonomy" id="398673"/>
    <lineage>
        <taxon>Eukaryota</taxon>
        <taxon>Fungi</taxon>
        <taxon>Dikarya</taxon>
        <taxon>Ascomycota</taxon>
        <taxon>Pezizomycotina</taxon>
        <taxon>Sordariomycetes</taxon>
        <taxon>Hypocreomycetidae</taxon>
        <taxon>Hypocreales</taxon>
        <taxon>Hypocreaceae</taxon>
        <taxon>Trichoderma</taxon>
    </lineage>
</organism>